<keyword evidence="3" id="KW-1185">Reference proteome</keyword>
<evidence type="ECO:0000256" key="1">
    <source>
        <dbReference type="SAM" id="MobiDB-lite"/>
    </source>
</evidence>
<feature type="compositionally biased region" description="Basic residues" evidence="1">
    <location>
        <begin position="1"/>
        <end position="10"/>
    </location>
</feature>
<organism evidence="2 3">
    <name type="scientific">Pseudozyma flocculosa</name>
    <dbReference type="NCBI Taxonomy" id="84751"/>
    <lineage>
        <taxon>Eukaryota</taxon>
        <taxon>Fungi</taxon>
        <taxon>Dikarya</taxon>
        <taxon>Basidiomycota</taxon>
        <taxon>Ustilaginomycotina</taxon>
        <taxon>Ustilaginomycetes</taxon>
        <taxon>Ustilaginales</taxon>
        <taxon>Ustilaginaceae</taxon>
        <taxon>Pseudozyma</taxon>
    </lineage>
</organism>
<accession>A0A5C3EUY3</accession>
<feature type="region of interest" description="Disordered" evidence="1">
    <location>
        <begin position="64"/>
        <end position="103"/>
    </location>
</feature>
<feature type="region of interest" description="Disordered" evidence="1">
    <location>
        <begin position="115"/>
        <end position="145"/>
    </location>
</feature>
<evidence type="ECO:0000313" key="3">
    <source>
        <dbReference type="Proteomes" id="UP000323386"/>
    </source>
</evidence>
<feature type="compositionally biased region" description="Basic and acidic residues" evidence="1">
    <location>
        <begin position="125"/>
        <end position="138"/>
    </location>
</feature>
<feature type="region of interest" description="Disordered" evidence="1">
    <location>
        <begin position="1"/>
        <end position="31"/>
    </location>
</feature>
<feature type="compositionally biased region" description="Basic and acidic residues" evidence="1">
    <location>
        <begin position="224"/>
        <end position="233"/>
    </location>
</feature>
<proteinExistence type="predicted"/>
<dbReference type="EMBL" id="OOIP01000002">
    <property type="protein sequence ID" value="SPO35535.1"/>
    <property type="molecule type" value="Genomic_DNA"/>
</dbReference>
<feature type="region of interest" description="Disordered" evidence="1">
    <location>
        <begin position="192"/>
        <end position="233"/>
    </location>
</feature>
<gene>
    <name evidence="2" type="ORF">PSFLO_01006</name>
</gene>
<protein>
    <submittedName>
        <fullName evidence="2">Uncharacterized protein</fullName>
    </submittedName>
</protein>
<evidence type="ECO:0000313" key="2">
    <source>
        <dbReference type="EMBL" id="SPO35535.1"/>
    </source>
</evidence>
<sequence length="233" mass="23997">MDLDKRRRRLTPSLVLPSREPTAHASPAAARGAMLEEAQAMLAPLPPGLPASPCDGTTAVAAASGLPGDSRRRHLTAISKVDRASRRRRSASHTSGSTSVALTVPFQGVDRSARGASGPFLARPDLPRGSKAEPHDITGRAASCPGGRAEGRRLLRAAKMEASNLPACRVHPDRDGSITASSCQLWSRLRLGDGDEAGEDGRPAVPAASATVSGDAGDLAPATLKEKAGIPAS</sequence>
<dbReference type="Proteomes" id="UP000323386">
    <property type="component" value="Unassembled WGS sequence"/>
</dbReference>
<name>A0A5C3EUY3_9BASI</name>
<dbReference type="AlphaFoldDB" id="A0A5C3EUY3"/>
<reference evidence="2 3" key="1">
    <citation type="submission" date="2018-03" db="EMBL/GenBank/DDBJ databases">
        <authorList>
            <person name="Guldener U."/>
        </authorList>
    </citation>
    <scope>NUCLEOTIDE SEQUENCE [LARGE SCALE GENOMIC DNA]</scope>
    <source>
        <strain evidence="2 3">DAOM196992</strain>
    </source>
</reference>